<feature type="compositionally biased region" description="Polar residues" evidence="4">
    <location>
        <begin position="1"/>
        <end position="12"/>
    </location>
</feature>
<keyword evidence="7" id="KW-1185">Reference proteome</keyword>
<dbReference type="SUPFAM" id="SSF48208">
    <property type="entry name" value="Six-hairpin glycosidases"/>
    <property type="match status" value="1"/>
</dbReference>
<dbReference type="Gene3D" id="1.50.10.10">
    <property type="match status" value="1"/>
</dbReference>
<dbReference type="GO" id="GO:0009311">
    <property type="term" value="P:oligosaccharide metabolic process"/>
    <property type="evidence" value="ECO:0007669"/>
    <property type="project" value="InterPro"/>
</dbReference>
<proteinExistence type="inferred from homology"/>
<comment type="similarity">
    <text evidence="1">Belongs to the glycosyl hydrolase 63 family.</text>
</comment>
<dbReference type="InterPro" id="IPR008928">
    <property type="entry name" value="6-hairpin_glycosidase_sf"/>
</dbReference>
<dbReference type="EMBL" id="BSTI01000045">
    <property type="protein sequence ID" value="GLY71691.1"/>
    <property type="molecule type" value="Genomic_DNA"/>
</dbReference>
<dbReference type="Proteomes" id="UP001165136">
    <property type="component" value="Unassembled WGS sequence"/>
</dbReference>
<dbReference type="GO" id="GO:0004573">
    <property type="term" value="F:Glc3Man9GlcNAc2 oligosaccharide glucosidase activity"/>
    <property type="evidence" value="ECO:0007669"/>
    <property type="project" value="InterPro"/>
</dbReference>
<dbReference type="PANTHER" id="PTHR10412:SF11">
    <property type="entry name" value="MANNOSYL-OLIGOSACCHARIDE GLUCOSIDASE"/>
    <property type="match status" value="1"/>
</dbReference>
<evidence type="ECO:0000256" key="1">
    <source>
        <dbReference type="ARBA" id="ARBA00010833"/>
    </source>
</evidence>
<keyword evidence="3" id="KW-0326">Glycosidase</keyword>
<evidence type="ECO:0000313" key="6">
    <source>
        <dbReference type="EMBL" id="GLY71691.1"/>
    </source>
</evidence>
<keyword evidence="2" id="KW-0378">Hydrolase</keyword>
<dbReference type="PANTHER" id="PTHR10412">
    <property type="entry name" value="MANNOSYL-OLIGOSACCHARIDE GLUCOSIDASE"/>
    <property type="match status" value="1"/>
</dbReference>
<evidence type="ECO:0000256" key="2">
    <source>
        <dbReference type="ARBA" id="ARBA00022801"/>
    </source>
</evidence>
<dbReference type="InterPro" id="IPR012341">
    <property type="entry name" value="6hp_glycosidase-like_sf"/>
</dbReference>
<dbReference type="GO" id="GO:0006487">
    <property type="term" value="P:protein N-linked glycosylation"/>
    <property type="evidence" value="ECO:0007669"/>
    <property type="project" value="TreeGrafter"/>
</dbReference>
<evidence type="ECO:0000256" key="4">
    <source>
        <dbReference type="SAM" id="MobiDB-lite"/>
    </source>
</evidence>
<gene>
    <name evidence="6" type="ORF">Atai01_83100</name>
</gene>
<sequence length="466" mass="51388">METDAVVSSTAGSRAADTPDRPAGELAEAAAAVLRSNDNGVTLVAAPELYPHQWSWDAAFISVGLAHLSVPRALAELSFLVRAQWRTGMIPHIVFGDSGDYFPGPRRWRTERSPNRPAGVATSGICQPPVHSIALAAIGDVARRHGATERRAFDEFLRATLDSWLAWHVWLATARDPGETGLFEIHHGWESGMDNSPRWDAPYSRVVPGPMEPFERRDILHVEDINERPTDADYRRYIWLVDQMAEARYDDDVIARTIDFRVGDVFSSALLAQASDVLAELAEDIGRRSAAEQLRTIAARFRRGVIEAVSPETGLARDRDRITGEWLSTATIGGFAPMLCGGDDGILAGQRAKLLGPDWCGHPALRYALVPSTSPNDDAFQPSRYWRGPQWPVINWLFAHAASARGDAELSETLREESLRQLSDASFAEYYHPFTGEPLGSRYQSWTAAVALDWSASGKAGTLFKR</sequence>
<organism evidence="6 7">
    <name type="scientific">Amycolatopsis taiwanensis</name>
    <dbReference type="NCBI Taxonomy" id="342230"/>
    <lineage>
        <taxon>Bacteria</taxon>
        <taxon>Bacillati</taxon>
        <taxon>Actinomycetota</taxon>
        <taxon>Actinomycetes</taxon>
        <taxon>Pseudonocardiales</taxon>
        <taxon>Pseudonocardiaceae</taxon>
        <taxon>Amycolatopsis</taxon>
    </lineage>
</organism>
<reference evidence="6" key="1">
    <citation type="submission" date="2023-03" db="EMBL/GenBank/DDBJ databases">
        <title>Amycolatopsis taiwanensis NBRC 103393.</title>
        <authorList>
            <person name="Ichikawa N."/>
            <person name="Sato H."/>
            <person name="Tonouchi N."/>
        </authorList>
    </citation>
    <scope>NUCLEOTIDE SEQUENCE</scope>
    <source>
        <strain evidence="6">NBRC 103393</strain>
    </source>
</reference>
<dbReference type="InterPro" id="IPR054491">
    <property type="entry name" value="MGH1-like_GH"/>
</dbReference>
<dbReference type="Pfam" id="PF22422">
    <property type="entry name" value="MGH1-like_GH"/>
    <property type="match status" value="1"/>
</dbReference>
<name>A0A9W6VMM4_9PSEU</name>
<protein>
    <recommendedName>
        <fullName evidence="5">Mannosylglycerate hydrolase MGH1-like glycoside hydrolase domain-containing protein</fullName>
    </recommendedName>
</protein>
<dbReference type="InterPro" id="IPR004888">
    <property type="entry name" value="Glycoside_hydrolase_63"/>
</dbReference>
<accession>A0A9W6VMM4</accession>
<dbReference type="RefSeq" id="WP_285491583.1">
    <property type="nucleotide sequence ID" value="NZ_BSTI01000045.1"/>
</dbReference>
<comment type="caution">
    <text evidence="6">The sequence shown here is derived from an EMBL/GenBank/DDBJ whole genome shotgun (WGS) entry which is preliminary data.</text>
</comment>
<dbReference type="AlphaFoldDB" id="A0A9W6VMM4"/>
<evidence type="ECO:0000313" key="7">
    <source>
        <dbReference type="Proteomes" id="UP001165136"/>
    </source>
</evidence>
<feature type="domain" description="Mannosylglycerate hydrolase MGH1-like glycoside hydrolase" evidence="5">
    <location>
        <begin position="50"/>
        <end position="447"/>
    </location>
</feature>
<feature type="region of interest" description="Disordered" evidence="4">
    <location>
        <begin position="1"/>
        <end position="22"/>
    </location>
</feature>
<evidence type="ECO:0000259" key="5">
    <source>
        <dbReference type="Pfam" id="PF22422"/>
    </source>
</evidence>
<evidence type="ECO:0000256" key="3">
    <source>
        <dbReference type="ARBA" id="ARBA00023295"/>
    </source>
</evidence>